<accession>A0AAE1ATS6</accession>
<gene>
    <name evidence="1" type="ORF">RRG08_033429</name>
</gene>
<organism evidence="1 2">
    <name type="scientific">Elysia crispata</name>
    <name type="common">lettuce slug</name>
    <dbReference type="NCBI Taxonomy" id="231223"/>
    <lineage>
        <taxon>Eukaryota</taxon>
        <taxon>Metazoa</taxon>
        <taxon>Spiralia</taxon>
        <taxon>Lophotrochozoa</taxon>
        <taxon>Mollusca</taxon>
        <taxon>Gastropoda</taxon>
        <taxon>Heterobranchia</taxon>
        <taxon>Euthyneura</taxon>
        <taxon>Panpulmonata</taxon>
        <taxon>Sacoglossa</taxon>
        <taxon>Placobranchoidea</taxon>
        <taxon>Plakobranchidae</taxon>
        <taxon>Elysia</taxon>
    </lineage>
</organism>
<dbReference type="AlphaFoldDB" id="A0AAE1ATS6"/>
<evidence type="ECO:0000313" key="1">
    <source>
        <dbReference type="EMBL" id="KAK3793852.1"/>
    </source>
</evidence>
<dbReference type="Proteomes" id="UP001283361">
    <property type="component" value="Unassembled WGS sequence"/>
</dbReference>
<keyword evidence="2" id="KW-1185">Reference proteome</keyword>
<comment type="caution">
    <text evidence="1">The sequence shown here is derived from an EMBL/GenBank/DDBJ whole genome shotgun (WGS) entry which is preliminary data.</text>
</comment>
<dbReference type="EMBL" id="JAWDGP010001166">
    <property type="protein sequence ID" value="KAK3793852.1"/>
    <property type="molecule type" value="Genomic_DNA"/>
</dbReference>
<sequence>MTDFGESGDRELALGPGLQRVAERNYSNLVSMRRQRATVDTSSRVMAVSQAAARYGAPSTLSIPVSPEPELAVISLGHSLIDWL</sequence>
<reference evidence="1" key="1">
    <citation type="journal article" date="2023" name="G3 (Bethesda)">
        <title>A reference genome for the long-term kleptoplast-retaining sea slug Elysia crispata morphotype clarki.</title>
        <authorList>
            <person name="Eastman K.E."/>
            <person name="Pendleton A.L."/>
            <person name="Shaikh M.A."/>
            <person name="Suttiyut T."/>
            <person name="Ogas R."/>
            <person name="Tomko P."/>
            <person name="Gavelis G."/>
            <person name="Widhalm J.R."/>
            <person name="Wisecaver J.H."/>
        </authorList>
    </citation>
    <scope>NUCLEOTIDE SEQUENCE</scope>
    <source>
        <strain evidence="1">ECLA1</strain>
    </source>
</reference>
<evidence type="ECO:0000313" key="2">
    <source>
        <dbReference type="Proteomes" id="UP001283361"/>
    </source>
</evidence>
<protein>
    <submittedName>
        <fullName evidence="1">Uncharacterized protein</fullName>
    </submittedName>
</protein>
<proteinExistence type="predicted"/>
<name>A0AAE1ATS6_9GAST</name>